<keyword evidence="18" id="KW-1185">Reference proteome</keyword>
<dbReference type="Gene3D" id="3.40.50.10140">
    <property type="entry name" value="Toll/interleukin-1 receptor homology (TIR) domain"/>
    <property type="match status" value="1"/>
</dbReference>
<dbReference type="SMART" id="SM00255">
    <property type="entry name" value="TIR"/>
    <property type="match status" value="1"/>
</dbReference>
<evidence type="ECO:0000256" key="10">
    <source>
        <dbReference type="ARBA" id="ARBA00023136"/>
    </source>
</evidence>
<dbReference type="SUPFAM" id="SSF52200">
    <property type="entry name" value="Toll/Interleukin receptor TIR domain"/>
    <property type="match status" value="1"/>
</dbReference>
<dbReference type="STRING" id="137246.A0A401RE63"/>
<dbReference type="InterPro" id="IPR001611">
    <property type="entry name" value="Leu-rich_rpt"/>
</dbReference>
<keyword evidence="7" id="KW-0677">Repeat</keyword>
<dbReference type="PANTHER" id="PTHR24365">
    <property type="entry name" value="TOLL-LIKE RECEPTOR"/>
    <property type="match status" value="1"/>
</dbReference>
<comment type="similarity">
    <text evidence="2">Belongs to the Toll-like receptor family.</text>
</comment>
<evidence type="ECO:0000256" key="15">
    <source>
        <dbReference type="SAM" id="SignalP"/>
    </source>
</evidence>
<dbReference type="InterPro" id="IPR003591">
    <property type="entry name" value="Leu-rich_rpt_typical-subtyp"/>
</dbReference>
<comment type="subcellular location">
    <subcellularLocation>
        <location evidence="1">Membrane</location>
        <topology evidence="1">Single-pass type I membrane protein</topology>
    </subcellularLocation>
</comment>
<keyword evidence="10 14" id="KW-0472">Membrane</keyword>
<keyword evidence="6 15" id="KW-0732">Signal</keyword>
<dbReference type="InterPro" id="IPR032675">
    <property type="entry name" value="LRR_dom_sf"/>
</dbReference>
<evidence type="ECO:0000256" key="7">
    <source>
        <dbReference type="ARBA" id="ARBA00022737"/>
    </source>
</evidence>
<feature type="domain" description="TIR" evidence="16">
    <location>
        <begin position="788"/>
        <end position="931"/>
    </location>
</feature>
<evidence type="ECO:0000259" key="16">
    <source>
        <dbReference type="PROSITE" id="PS50104"/>
    </source>
</evidence>
<feature type="transmembrane region" description="Helical" evidence="14">
    <location>
        <begin position="738"/>
        <end position="758"/>
    </location>
</feature>
<evidence type="ECO:0000256" key="4">
    <source>
        <dbReference type="ARBA" id="ARBA00022614"/>
    </source>
</evidence>
<keyword evidence="8" id="KW-0391">Immunity</keyword>
<evidence type="ECO:0000256" key="5">
    <source>
        <dbReference type="ARBA" id="ARBA00022692"/>
    </source>
</evidence>
<dbReference type="Pfam" id="PF13855">
    <property type="entry name" value="LRR_8"/>
    <property type="match status" value="4"/>
</dbReference>
<keyword evidence="13" id="KW-0395">Inflammatory response</keyword>
<dbReference type="GO" id="GO:0006954">
    <property type="term" value="P:inflammatory response"/>
    <property type="evidence" value="ECO:0007669"/>
    <property type="project" value="UniProtKB-KW"/>
</dbReference>
<dbReference type="OMA" id="TLDNCCV"/>
<comment type="caution">
    <text evidence="17">The sequence shown here is derived from an EMBL/GenBank/DDBJ whole genome shotgun (WGS) entry which is preliminary data.</text>
</comment>
<evidence type="ECO:0000256" key="2">
    <source>
        <dbReference type="ARBA" id="ARBA00009634"/>
    </source>
</evidence>
<dbReference type="GO" id="GO:0045087">
    <property type="term" value="P:innate immune response"/>
    <property type="evidence" value="ECO:0007669"/>
    <property type="project" value="UniProtKB-KW"/>
</dbReference>
<dbReference type="EMBL" id="BEZZ01005104">
    <property type="protein sequence ID" value="GCC16439.1"/>
    <property type="molecule type" value="Genomic_DNA"/>
</dbReference>
<keyword evidence="11" id="KW-0675">Receptor</keyword>
<evidence type="ECO:0000256" key="14">
    <source>
        <dbReference type="SAM" id="Phobius"/>
    </source>
</evidence>
<dbReference type="InterPro" id="IPR000157">
    <property type="entry name" value="TIR_dom"/>
</dbReference>
<dbReference type="OrthoDB" id="1081807at2759"/>
<dbReference type="PROSITE" id="PS51450">
    <property type="entry name" value="LRR"/>
    <property type="match status" value="5"/>
</dbReference>
<dbReference type="InterPro" id="IPR035897">
    <property type="entry name" value="Toll_tir_struct_dom_sf"/>
</dbReference>
<reference evidence="17 18" key="1">
    <citation type="journal article" date="2018" name="Nat. Ecol. Evol.">
        <title>Shark genomes provide insights into elasmobranch evolution and the origin of vertebrates.</title>
        <authorList>
            <person name="Hara Y"/>
            <person name="Yamaguchi K"/>
            <person name="Onimaru K"/>
            <person name="Kadota M"/>
            <person name="Koyanagi M"/>
            <person name="Keeley SD"/>
            <person name="Tatsumi K"/>
            <person name="Tanaka K"/>
            <person name="Motone F"/>
            <person name="Kageyama Y"/>
            <person name="Nozu R"/>
            <person name="Adachi N"/>
            <person name="Nishimura O"/>
            <person name="Nakagawa R"/>
            <person name="Tanegashima C"/>
            <person name="Kiyatake I"/>
            <person name="Matsumoto R"/>
            <person name="Murakumo K"/>
            <person name="Nishida K"/>
            <person name="Terakita A"/>
            <person name="Kuratani S"/>
            <person name="Sato K"/>
            <person name="Hyodo S Kuraku.S."/>
        </authorList>
    </citation>
    <scope>NUCLEOTIDE SEQUENCE [LARGE SCALE GENOMIC DNA]</scope>
</reference>
<keyword evidence="12" id="KW-0325">Glycoprotein</keyword>
<keyword evidence="3" id="KW-0399">Innate immunity</keyword>
<keyword evidence="9 14" id="KW-1133">Transmembrane helix</keyword>
<dbReference type="AlphaFoldDB" id="A0A401RE63"/>
<dbReference type="Gene3D" id="3.80.10.10">
    <property type="entry name" value="Ribonuclease Inhibitor"/>
    <property type="match status" value="4"/>
</dbReference>
<evidence type="ECO:0000313" key="17">
    <source>
        <dbReference type="EMBL" id="GCC16439.1"/>
    </source>
</evidence>
<feature type="signal peptide" evidence="15">
    <location>
        <begin position="1"/>
        <end position="28"/>
    </location>
</feature>
<evidence type="ECO:0000256" key="3">
    <source>
        <dbReference type="ARBA" id="ARBA00022588"/>
    </source>
</evidence>
<dbReference type="Pfam" id="PF01582">
    <property type="entry name" value="TIR"/>
    <property type="match status" value="1"/>
</dbReference>
<dbReference type="GO" id="GO:0038023">
    <property type="term" value="F:signaling receptor activity"/>
    <property type="evidence" value="ECO:0007669"/>
    <property type="project" value="TreeGrafter"/>
</dbReference>
<dbReference type="SMART" id="SM00364">
    <property type="entry name" value="LRR_BAC"/>
    <property type="match status" value="3"/>
</dbReference>
<dbReference type="PROSITE" id="PS50104">
    <property type="entry name" value="TIR"/>
    <property type="match status" value="1"/>
</dbReference>
<name>A0A401RE63_CHIPU</name>
<evidence type="ECO:0000256" key="11">
    <source>
        <dbReference type="ARBA" id="ARBA00023170"/>
    </source>
</evidence>
<proteinExistence type="inferred from homology"/>
<evidence type="ECO:0000256" key="6">
    <source>
        <dbReference type="ARBA" id="ARBA00022729"/>
    </source>
</evidence>
<dbReference type="FunFam" id="3.80.10.10:FF:001164">
    <property type="entry name" value="GH01279p"/>
    <property type="match status" value="1"/>
</dbReference>
<dbReference type="GO" id="GO:0007165">
    <property type="term" value="P:signal transduction"/>
    <property type="evidence" value="ECO:0007669"/>
    <property type="project" value="InterPro"/>
</dbReference>
<dbReference type="Proteomes" id="UP000287033">
    <property type="component" value="Unassembled WGS sequence"/>
</dbReference>
<evidence type="ECO:0000256" key="9">
    <source>
        <dbReference type="ARBA" id="ARBA00022989"/>
    </source>
</evidence>
<gene>
    <name evidence="17" type="ORF">chiPu_0021866</name>
</gene>
<sequence length="946" mass="107143">MARLRVDWPPLVCALSCIALAPVAPGYSFQNCIQSASHNGSFQCVHRFLRRVSSAVSDLPPSALHLNVSHNLLSRLPAGSFGAVPGLLSLRLDYNRISWVDAGAFSNLSRLTVLNLSYNGISWLGPTDLLGLGSLCQLLVDHNRLATVQPDAFAAPSGLQALDMSFNRLGNFSGVVDSVAALRRLTRLDLSANRLRSLRHSAPLPLSLRFLSLRNNSLDALDCRRDFLDRNLTLDVSDNNISRLSDLDLRKVAWLVVRNNPLDVSELLRSGNVDPRRVEYSGLRLGSRSELTELCRHLGNGTIERLLLQSNRISSATLLSLEGCPPVKAWDLSHNSLTADDCLKFITQREPVTSFLLEHNRIQKLSACCSKRAAPYPKLTYLSYRYNRILAVPACAFSHAPGIRSLLLNINNIAVINRTAFAELSQLRTLRLDNNLITDLYQETFSGLARLRTLNLRNNRVSIIFNNVFASLRSLDTLDLGGNKVRSLTGRSFGGLRNLTRLYLDRNSITHIGEEIFSHLPSLRVLDLAKNWIRYNSGLATKAPFVHLGRLGILKLQAQQPYGINIIPPGFFRGLTSLRDLYLGENKMSLSSSRTFEDLVNLRILSMPDTCNGVHSLNPGVFRSLRRLERLDLENVGLRFMSVDIFGGLANLRSLVLGKNAIQTVNSSVLEQLPSLSYLDLRKNPFPCICSNGWFQNWSLSNPRVQVVYFYNQTCANQQSAYLYKFDTRVCYLDIGHLMFEIILPVLLLFTFVPVVYAKGYWHIKYGLYILRSWLNDYRGREESQQSYRYDAFISYNSNDEGWVLQELVPNLENNGPQCFKLCLHHRDFELGKYIIDNIVDSIYQSRKTICVMSRSYLESEWCSMELELASYRLFHELKDVVVLLFLEKIPEAELSTYHKMRKVMKEKTYIQWPTEAEAQKLFWVKVRAAIKGSSRVKDRDAEADS</sequence>
<evidence type="ECO:0000256" key="8">
    <source>
        <dbReference type="ARBA" id="ARBA00022859"/>
    </source>
</evidence>
<keyword evidence="4" id="KW-0433">Leucine-rich repeat</keyword>
<dbReference type="SUPFAM" id="SSF52058">
    <property type="entry name" value="L domain-like"/>
    <property type="match status" value="2"/>
</dbReference>
<organism evidence="17 18">
    <name type="scientific">Chiloscyllium punctatum</name>
    <name type="common">Brownbanded bambooshark</name>
    <name type="synonym">Hemiscyllium punctatum</name>
    <dbReference type="NCBI Taxonomy" id="137246"/>
    <lineage>
        <taxon>Eukaryota</taxon>
        <taxon>Metazoa</taxon>
        <taxon>Chordata</taxon>
        <taxon>Craniata</taxon>
        <taxon>Vertebrata</taxon>
        <taxon>Chondrichthyes</taxon>
        <taxon>Elasmobranchii</taxon>
        <taxon>Galeomorphii</taxon>
        <taxon>Galeoidea</taxon>
        <taxon>Orectolobiformes</taxon>
        <taxon>Hemiscylliidae</taxon>
        <taxon>Chiloscyllium</taxon>
    </lineage>
</organism>
<accession>A0A401RE63</accession>
<dbReference type="SMART" id="SM00369">
    <property type="entry name" value="LRR_TYP"/>
    <property type="match status" value="17"/>
</dbReference>
<protein>
    <recommendedName>
        <fullName evidence="16">TIR domain-containing protein</fullName>
    </recommendedName>
</protein>
<dbReference type="FunFam" id="3.40.50.10140:FF:000001">
    <property type="entry name" value="Toll-like receptor 2"/>
    <property type="match status" value="1"/>
</dbReference>
<dbReference type="GO" id="GO:0005886">
    <property type="term" value="C:plasma membrane"/>
    <property type="evidence" value="ECO:0007669"/>
    <property type="project" value="TreeGrafter"/>
</dbReference>
<dbReference type="SMART" id="SM00365">
    <property type="entry name" value="LRR_SD22"/>
    <property type="match status" value="8"/>
</dbReference>
<dbReference type="PANTHER" id="PTHR24365:SF545">
    <property type="entry name" value="TOLL-LIKE RECEPTOR 12"/>
    <property type="match status" value="1"/>
</dbReference>
<evidence type="ECO:0000313" key="18">
    <source>
        <dbReference type="Proteomes" id="UP000287033"/>
    </source>
</evidence>
<evidence type="ECO:0000256" key="13">
    <source>
        <dbReference type="ARBA" id="ARBA00023198"/>
    </source>
</evidence>
<keyword evidence="5 14" id="KW-0812">Transmembrane</keyword>
<evidence type="ECO:0000256" key="12">
    <source>
        <dbReference type="ARBA" id="ARBA00023180"/>
    </source>
</evidence>
<evidence type="ECO:0000256" key="1">
    <source>
        <dbReference type="ARBA" id="ARBA00004479"/>
    </source>
</evidence>
<feature type="chain" id="PRO_5019482911" description="TIR domain-containing protein" evidence="15">
    <location>
        <begin position="29"/>
        <end position="946"/>
    </location>
</feature>